<dbReference type="Proteomes" id="UP001055439">
    <property type="component" value="Chromosome 7"/>
</dbReference>
<proteinExistence type="predicted"/>
<dbReference type="EMBL" id="CP097509">
    <property type="protein sequence ID" value="URE21456.1"/>
    <property type="molecule type" value="Genomic_DNA"/>
</dbReference>
<dbReference type="AlphaFoldDB" id="A0A9E7KL83"/>
<keyword evidence="4" id="KW-1185">Reference proteome</keyword>
<gene>
    <name evidence="3" type="ORF">MUK42_10502</name>
</gene>
<evidence type="ECO:0000256" key="1">
    <source>
        <dbReference type="SAM" id="MobiDB-lite"/>
    </source>
</evidence>
<evidence type="ECO:0000256" key="2">
    <source>
        <dbReference type="SAM" id="SignalP"/>
    </source>
</evidence>
<protein>
    <recommendedName>
        <fullName evidence="5">Transmembrane protein</fullName>
    </recommendedName>
</protein>
<evidence type="ECO:0000313" key="4">
    <source>
        <dbReference type="Proteomes" id="UP001055439"/>
    </source>
</evidence>
<name>A0A9E7KL83_9LILI</name>
<dbReference type="OrthoDB" id="1394818at2759"/>
<feature type="signal peptide" evidence="2">
    <location>
        <begin position="1"/>
        <end position="29"/>
    </location>
</feature>
<feature type="chain" id="PRO_5039701170" description="Transmembrane protein" evidence="2">
    <location>
        <begin position="30"/>
        <end position="250"/>
    </location>
</feature>
<evidence type="ECO:0000313" key="3">
    <source>
        <dbReference type="EMBL" id="URE21456.1"/>
    </source>
</evidence>
<evidence type="ECO:0008006" key="5">
    <source>
        <dbReference type="Google" id="ProtNLM"/>
    </source>
</evidence>
<feature type="region of interest" description="Disordered" evidence="1">
    <location>
        <begin position="204"/>
        <end position="225"/>
    </location>
</feature>
<keyword evidence="2" id="KW-0732">Signal</keyword>
<sequence length="250" mass="27948">MRRCCFRCVLTSLPVSLLMFLFLAMPGDAIPFPFRAYPSPISSRELQLDPCFALLSVLSYLPVRPSDFSGRRFGVFRKGRWDEAVGICGGKVRSEVHLCRLPRLLHHVGESLKNKGSIRNPRYGDSAISKFSLDPTFSAPYFYMVSAAADGGDVNCSIDENTDRTAVNSGPQSVVREKKAKRRLSEHAGHKTAALPVLSLSSLHQPPCRDSHELPRSAQKNKKAPFFPSSEAPVVAWDLEMLQRWSFFYV</sequence>
<organism evidence="3 4">
    <name type="scientific">Musa troglodytarum</name>
    <name type="common">fe'i banana</name>
    <dbReference type="NCBI Taxonomy" id="320322"/>
    <lineage>
        <taxon>Eukaryota</taxon>
        <taxon>Viridiplantae</taxon>
        <taxon>Streptophyta</taxon>
        <taxon>Embryophyta</taxon>
        <taxon>Tracheophyta</taxon>
        <taxon>Spermatophyta</taxon>
        <taxon>Magnoliopsida</taxon>
        <taxon>Liliopsida</taxon>
        <taxon>Zingiberales</taxon>
        <taxon>Musaceae</taxon>
        <taxon>Musa</taxon>
    </lineage>
</organism>
<accession>A0A9E7KL83</accession>
<reference evidence="3" key="1">
    <citation type="submission" date="2022-05" db="EMBL/GenBank/DDBJ databases">
        <title>The Musa troglodytarum L. genome provides insights into the mechanism of non-climacteric behaviour and enrichment of carotenoids.</title>
        <authorList>
            <person name="Wang J."/>
        </authorList>
    </citation>
    <scope>NUCLEOTIDE SEQUENCE</scope>
    <source>
        <tissue evidence="3">Leaf</tissue>
    </source>
</reference>